<protein>
    <submittedName>
        <fullName evidence="1">Uncharacterized protein</fullName>
    </submittedName>
</protein>
<sequence>MIVNQPQSQSLSSGATAIVDEAARQLGALNIAQDPLDGALANEAGHHPQKAAVIIKREATKDKKQMHRRATADEMKSFKANQPTLLQLKEFADNVAPKRLIFIGDIHGCLTELNLLLEKVKFTPGEDQVVMVGDLVAKGPESVGVVRRARKIGAWCVRGNHDDPVIRWREFLDGPGIGVSVTELTAMEKAGSLPYSDFQITAKPHFEIARKLSPADFTFMSKFPTILALPEPFSEWVVAHGGLDPSQAISKQNQDDVMTVRNIENSKLTSDNDIGTAWFEVWAAKMKLLNPSAEGSSSGITSYDQELVKKVIYGHDASRALQINEYTKGLDSRCVYGGELTAFILPGEELVSVKCSNYEESSGTKDRRRNLHKRGGSNSLNQGKGRKGSTYKKRSKQLGAPKTVEL</sequence>
<keyword evidence="2" id="KW-1185">Reference proteome</keyword>
<organism evidence="1 2">
    <name type="scientific">Kickxella alabastrina</name>
    <dbReference type="NCBI Taxonomy" id="61397"/>
    <lineage>
        <taxon>Eukaryota</taxon>
        <taxon>Fungi</taxon>
        <taxon>Fungi incertae sedis</taxon>
        <taxon>Zoopagomycota</taxon>
        <taxon>Kickxellomycotina</taxon>
        <taxon>Kickxellomycetes</taxon>
        <taxon>Kickxellales</taxon>
        <taxon>Kickxellaceae</taxon>
        <taxon>Kickxella</taxon>
    </lineage>
</organism>
<reference evidence="1" key="1">
    <citation type="submission" date="2022-07" db="EMBL/GenBank/DDBJ databases">
        <title>Phylogenomic reconstructions and comparative analyses of Kickxellomycotina fungi.</title>
        <authorList>
            <person name="Reynolds N.K."/>
            <person name="Stajich J.E."/>
            <person name="Barry K."/>
            <person name="Grigoriev I.V."/>
            <person name="Crous P."/>
            <person name="Smith M.E."/>
        </authorList>
    </citation>
    <scope>NUCLEOTIDE SEQUENCE</scope>
    <source>
        <strain evidence="1">Benny 63K</strain>
    </source>
</reference>
<name>A0ACC1I9G3_9FUNG</name>
<proteinExistence type="predicted"/>
<dbReference type="Proteomes" id="UP001150581">
    <property type="component" value="Unassembled WGS sequence"/>
</dbReference>
<gene>
    <name evidence="1" type="ORF">LPJ66_008578</name>
</gene>
<dbReference type="EMBL" id="JANBPG010001755">
    <property type="protein sequence ID" value="KAJ1888436.1"/>
    <property type="molecule type" value="Genomic_DNA"/>
</dbReference>
<accession>A0ACC1I9G3</accession>
<comment type="caution">
    <text evidence="1">The sequence shown here is derived from an EMBL/GenBank/DDBJ whole genome shotgun (WGS) entry which is preliminary data.</text>
</comment>
<evidence type="ECO:0000313" key="2">
    <source>
        <dbReference type="Proteomes" id="UP001150581"/>
    </source>
</evidence>
<evidence type="ECO:0000313" key="1">
    <source>
        <dbReference type="EMBL" id="KAJ1888436.1"/>
    </source>
</evidence>